<dbReference type="HOGENOM" id="CLU_845661_0_0_1"/>
<reference evidence="2" key="2">
    <citation type="submission" date="2015-06" db="UniProtKB">
        <authorList>
            <consortium name="EnsemblPlants"/>
        </authorList>
    </citation>
    <scope>IDENTIFICATION</scope>
    <source>
        <strain evidence="2">DM1-3 516 R44</strain>
    </source>
</reference>
<dbReference type="EnsemblPlants" id="PGSC0003DMT400085378">
    <property type="protein sequence ID" value="PGSC0003DMT400085378"/>
    <property type="gene ID" value="PGSC0003DMG400034949"/>
</dbReference>
<organism evidence="2 3">
    <name type="scientific">Solanum tuberosum</name>
    <name type="common">Potato</name>
    <dbReference type="NCBI Taxonomy" id="4113"/>
    <lineage>
        <taxon>Eukaryota</taxon>
        <taxon>Viridiplantae</taxon>
        <taxon>Streptophyta</taxon>
        <taxon>Embryophyta</taxon>
        <taxon>Tracheophyta</taxon>
        <taxon>Spermatophyta</taxon>
        <taxon>Magnoliopsida</taxon>
        <taxon>eudicotyledons</taxon>
        <taxon>Gunneridae</taxon>
        <taxon>Pentapetalae</taxon>
        <taxon>asterids</taxon>
        <taxon>lamiids</taxon>
        <taxon>Solanales</taxon>
        <taxon>Solanaceae</taxon>
        <taxon>Solanoideae</taxon>
        <taxon>Solaneae</taxon>
        <taxon>Solanum</taxon>
    </lineage>
</organism>
<dbReference type="GO" id="GO:0009523">
    <property type="term" value="C:photosystem II"/>
    <property type="evidence" value="ECO:0000318"/>
    <property type="project" value="GO_Central"/>
</dbReference>
<dbReference type="Gramene" id="PGSC0003DMT400085378">
    <property type="protein sequence ID" value="PGSC0003DMT400085378"/>
    <property type="gene ID" value="PGSC0003DMG400034949"/>
</dbReference>
<evidence type="ECO:0008006" key="4">
    <source>
        <dbReference type="Google" id="ProtNLM"/>
    </source>
</evidence>
<dbReference type="PANTHER" id="PTHR33180:SF31">
    <property type="entry name" value="POLYPROTEIN PROTEIN"/>
    <property type="match status" value="1"/>
</dbReference>
<feature type="region of interest" description="Disordered" evidence="1">
    <location>
        <begin position="91"/>
        <end position="113"/>
    </location>
</feature>
<feature type="region of interest" description="Disordered" evidence="1">
    <location>
        <begin position="38"/>
        <end position="58"/>
    </location>
</feature>
<sequence length="329" mass="37099">MGEIMQCVHLSQESGSDKVKGLGIFQLCLMFERIRRRKGDEKEQSVNRRAVPRSKDRSTKVTNFKDANAKAKRIEGFETQILQVVWRAKSPVGDSPKRSASPTRTDVRSTKHEVDVCQTQQTNCSIGDSPNMSASPIFSVVWTPKLTGGPIKLGEIWITLPPSLSNSQFGIQDDHPLNTRRAEIRARNRQGLSRIPQSTHHVADTVQAPAQIVVPAPPVHGPHPWLQNQLKAKGLRTILEEKRLSTNGVVDMYSLVWDTFRFHRATGFEHDYQIFITTQTLDSLKGWLAPLISDTTPRWIEARVPIEKKDLSIAARYWFGFINSSIMPS</sequence>
<protein>
    <recommendedName>
        <fullName evidence="4">Integrase core domain containing protein</fullName>
    </recommendedName>
</protein>
<evidence type="ECO:0000313" key="2">
    <source>
        <dbReference type="EnsemblPlants" id="PGSC0003DMT400085378"/>
    </source>
</evidence>
<name>M1D9D7_SOLTU</name>
<accession>M1D9D7</accession>
<keyword evidence="3" id="KW-1185">Reference proteome</keyword>
<proteinExistence type="predicted"/>
<evidence type="ECO:0000256" key="1">
    <source>
        <dbReference type="SAM" id="MobiDB-lite"/>
    </source>
</evidence>
<dbReference type="AlphaFoldDB" id="M1D9D7"/>
<dbReference type="InParanoid" id="M1D9D7"/>
<evidence type="ECO:0000313" key="3">
    <source>
        <dbReference type="Proteomes" id="UP000011115"/>
    </source>
</evidence>
<dbReference type="GO" id="GO:0009579">
    <property type="term" value="C:thylakoid"/>
    <property type="evidence" value="ECO:0000318"/>
    <property type="project" value="GO_Central"/>
</dbReference>
<dbReference type="Proteomes" id="UP000011115">
    <property type="component" value="Unassembled WGS sequence"/>
</dbReference>
<dbReference type="PaxDb" id="4113-PGSC0003DMT400085378"/>
<reference evidence="3" key="1">
    <citation type="journal article" date="2011" name="Nature">
        <title>Genome sequence and analysis of the tuber crop potato.</title>
        <authorList>
            <consortium name="The Potato Genome Sequencing Consortium"/>
        </authorList>
    </citation>
    <scope>NUCLEOTIDE SEQUENCE [LARGE SCALE GENOMIC DNA]</scope>
    <source>
        <strain evidence="3">cv. DM1-3 516 R44</strain>
    </source>
</reference>
<dbReference type="PANTHER" id="PTHR33180">
    <property type="entry name" value="PHOTOSYSTEM II CP43 REACTION CENTER PROTEIN"/>
    <property type="match status" value="1"/>
</dbReference>